<evidence type="ECO:0000259" key="1">
    <source>
        <dbReference type="Pfam" id="PF12417"/>
    </source>
</evidence>
<dbReference type="EMBL" id="KI964051">
    <property type="protein sequence ID" value="EUC42731.1"/>
    <property type="molecule type" value="Genomic_DNA"/>
</dbReference>
<sequence>MLNWCRNTLSTPPARANHIEVGRGQCGTVLALNDTDCVIKIPNFTSKEDELFTDYQIHYSVYSTLAPLSSVNISIPWPEAWIMRENTIWSATASCFPKGIASIPNYGLISKRILSVPLCFREDIVDLLCPEAIKTIKPDFLERNENKDCLVRLYLGRRSCTSHREAGNIRLRNFPLHVNELERLGLRPEPYVKFGFDANDVEFVLGGGHLVGNSYPSEQEVRAATKDTAGRLHMTNLRNEQTSMWLLDFNQCQRFEYHGDGEPGCKEAMKKLVEGFWFNDPYYPRPNVTDDKDKKLWDVFAEHYLKTSAELVAHRGPREFIEAVVEKGKQRSESSLFSL</sequence>
<dbReference type="OrthoDB" id="2993351at2759"/>
<dbReference type="Proteomes" id="UP000054032">
    <property type="component" value="Unassembled WGS sequence"/>
</dbReference>
<dbReference type="HOGENOM" id="CLU_039531_0_0_1"/>
<dbReference type="PANTHER" id="PTHR40780">
    <property type="entry name" value="DUF3669 DOMAIN-CONTAINING PROTEIN"/>
    <property type="match status" value="1"/>
</dbReference>
<accession>W6ZGV1</accession>
<dbReference type="KEGG" id="bor:COCMIDRAFT_39252"/>
<reference evidence="2 3" key="1">
    <citation type="journal article" date="2013" name="PLoS Genet.">
        <title>Comparative genome structure, secondary metabolite, and effector coding capacity across Cochliobolus pathogens.</title>
        <authorList>
            <person name="Condon B.J."/>
            <person name="Leng Y."/>
            <person name="Wu D."/>
            <person name="Bushley K.E."/>
            <person name="Ohm R.A."/>
            <person name="Otillar R."/>
            <person name="Martin J."/>
            <person name="Schackwitz W."/>
            <person name="Grimwood J."/>
            <person name="MohdZainudin N."/>
            <person name="Xue C."/>
            <person name="Wang R."/>
            <person name="Manning V.A."/>
            <person name="Dhillon B."/>
            <person name="Tu Z.J."/>
            <person name="Steffenson B.J."/>
            <person name="Salamov A."/>
            <person name="Sun H."/>
            <person name="Lowry S."/>
            <person name="LaButti K."/>
            <person name="Han J."/>
            <person name="Copeland A."/>
            <person name="Lindquist E."/>
            <person name="Barry K."/>
            <person name="Schmutz J."/>
            <person name="Baker S.E."/>
            <person name="Ciuffetti L.M."/>
            <person name="Grigoriev I.V."/>
            <person name="Zhong S."/>
            <person name="Turgeon B.G."/>
        </authorList>
    </citation>
    <scope>NUCLEOTIDE SEQUENCE [LARGE SCALE GENOMIC DNA]</scope>
    <source>
        <strain evidence="2 3">ATCC 44560</strain>
    </source>
</reference>
<organism evidence="2 3">
    <name type="scientific">Bipolaris oryzae ATCC 44560</name>
    <dbReference type="NCBI Taxonomy" id="930090"/>
    <lineage>
        <taxon>Eukaryota</taxon>
        <taxon>Fungi</taxon>
        <taxon>Dikarya</taxon>
        <taxon>Ascomycota</taxon>
        <taxon>Pezizomycotina</taxon>
        <taxon>Dothideomycetes</taxon>
        <taxon>Pleosporomycetidae</taxon>
        <taxon>Pleosporales</taxon>
        <taxon>Pleosporineae</taxon>
        <taxon>Pleosporaceae</taxon>
        <taxon>Bipolaris</taxon>
    </lineage>
</organism>
<dbReference type="RefSeq" id="XP_007690753.1">
    <property type="nucleotide sequence ID" value="XM_007692563.1"/>
</dbReference>
<dbReference type="GeneID" id="19123644"/>
<dbReference type="Pfam" id="PF12417">
    <property type="entry name" value="DUF3669"/>
    <property type="match status" value="1"/>
</dbReference>
<feature type="domain" description="DUF3669" evidence="1">
    <location>
        <begin position="244"/>
        <end position="313"/>
    </location>
</feature>
<dbReference type="PANTHER" id="PTHR40780:SF2">
    <property type="entry name" value="DUF3669 DOMAIN-CONTAINING PROTEIN"/>
    <property type="match status" value="1"/>
</dbReference>
<protein>
    <recommendedName>
        <fullName evidence="1">DUF3669 domain-containing protein</fullName>
    </recommendedName>
</protein>
<dbReference type="InterPro" id="IPR022137">
    <property type="entry name" value="Znf_prot_DUF3669"/>
</dbReference>
<evidence type="ECO:0000313" key="3">
    <source>
        <dbReference type="Proteomes" id="UP000054032"/>
    </source>
</evidence>
<dbReference type="eggNOG" id="ENOG502S9QG">
    <property type="taxonomic scope" value="Eukaryota"/>
</dbReference>
<keyword evidence="3" id="KW-1185">Reference proteome</keyword>
<name>W6ZGV1_COCMI</name>
<evidence type="ECO:0000313" key="2">
    <source>
        <dbReference type="EMBL" id="EUC42731.1"/>
    </source>
</evidence>
<gene>
    <name evidence="2" type="ORF">COCMIDRAFT_39252</name>
</gene>
<dbReference type="AlphaFoldDB" id="W6ZGV1"/>
<proteinExistence type="predicted"/>